<dbReference type="Gene3D" id="1.20.140.10">
    <property type="entry name" value="Butyryl-CoA Dehydrogenase, subunit A, domain 3"/>
    <property type="match status" value="1"/>
</dbReference>
<evidence type="ECO:0000256" key="4">
    <source>
        <dbReference type="ARBA" id="ARBA00022827"/>
    </source>
</evidence>
<evidence type="ECO:0000259" key="6">
    <source>
        <dbReference type="Pfam" id="PF00441"/>
    </source>
</evidence>
<dbReference type="InterPro" id="IPR037069">
    <property type="entry name" value="AcylCoA_DH/ox_N_sf"/>
</dbReference>
<evidence type="ECO:0000256" key="3">
    <source>
        <dbReference type="ARBA" id="ARBA00022630"/>
    </source>
</evidence>
<dbReference type="InterPro" id="IPR036250">
    <property type="entry name" value="AcylCo_DH-like_C"/>
</dbReference>
<dbReference type="PANTHER" id="PTHR48083">
    <property type="entry name" value="MEDIUM-CHAIN SPECIFIC ACYL-COA DEHYDROGENASE, MITOCHONDRIAL-RELATED"/>
    <property type="match status" value="1"/>
</dbReference>
<comment type="similarity">
    <text evidence="2">Belongs to the acyl-CoA dehydrogenase family.</text>
</comment>
<dbReference type="InterPro" id="IPR050741">
    <property type="entry name" value="Acyl-CoA_dehydrogenase"/>
</dbReference>
<dbReference type="InterPro" id="IPR009100">
    <property type="entry name" value="AcylCoA_DH/oxidase_NM_dom_sf"/>
</dbReference>
<sequence length="379" mass="39454">MNLVAQNHAIAASSDPVSDARAVAALAATRAHALDRPGGFPSEEVAELHRTGLLAAPLPTVLGGAGLSERGRVGTLLDVLAQVGQGSLALGRLYEGHVNALGLILSYAAPAVRDRLAADACAGHLFGVWNTQSPADGLGLADGLLSGGKTFASGAGWVTRPLVTARIADGRTQMLVVDLVAGERADLTAWRAQGMRASASGAVDFSGLRVGPEAQVGEPDDYFREPTFSGGAWRFAAVQLGGIEAVFDAARAHLRATGRDGDPHQLARMGEAAIAVEGARLFVERAAAFAADASARPDQVLAYVNLARLAVERAGLEVLERAQRSVGLAGFLEPHPLERLTRDLATYLRQPGPDRALAHAAAYVLAEDGPADALWRRTP</sequence>
<evidence type="ECO:0000259" key="7">
    <source>
        <dbReference type="Pfam" id="PF02771"/>
    </source>
</evidence>
<evidence type="ECO:0000256" key="1">
    <source>
        <dbReference type="ARBA" id="ARBA00001974"/>
    </source>
</evidence>
<gene>
    <name evidence="8" type="ORF">OCOJLMKI_2990</name>
</gene>
<protein>
    <recommendedName>
        <fullName evidence="10">Acyl-CoA dehydrogenase</fullName>
    </recommendedName>
</protein>
<dbReference type="SUPFAM" id="SSF56645">
    <property type="entry name" value="Acyl-CoA dehydrogenase NM domain-like"/>
    <property type="match status" value="1"/>
</dbReference>
<dbReference type="EMBL" id="BPQP01000045">
    <property type="protein sequence ID" value="GJD95776.1"/>
    <property type="molecule type" value="Genomic_DNA"/>
</dbReference>
<reference evidence="8" key="1">
    <citation type="journal article" date="2021" name="Front. Microbiol.">
        <title>Comprehensive Comparative Genomics and Phenotyping of Methylobacterium Species.</title>
        <authorList>
            <person name="Alessa O."/>
            <person name="Ogura Y."/>
            <person name="Fujitani Y."/>
            <person name="Takami H."/>
            <person name="Hayashi T."/>
            <person name="Sahin N."/>
            <person name="Tani A."/>
        </authorList>
    </citation>
    <scope>NUCLEOTIDE SEQUENCE</scope>
    <source>
        <strain evidence="8">DSM 19015</strain>
    </source>
</reference>
<feature type="domain" description="Acyl-CoA dehydrogenase/oxidase N-terminal" evidence="7">
    <location>
        <begin position="26"/>
        <end position="123"/>
    </location>
</feature>
<evidence type="ECO:0000313" key="9">
    <source>
        <dbReference type="Proteomes" id="UP001055125"/>
    </source>
</evidence>
<dbReference type="Pfam" id="PF00441">
    <property type="entry name" value="Acyl-CoA_dh_1"/>
    <property type="match status" value="1"/>
</dbReference>
<evidence type="ECO:0000256" key="5">
    <source>
        <dbReference type="ARBA" id="ARBA00023002"/>
    </source>
</evidence>
<dbReference type="PIRSF" id="PIRSF016578">
    <property type="entry name" value="HsaA"/>
    <property type="match status" value="1"/>
</dbReference>
<reference evidence="8" key="2">
    <citation type="submission" date="2021-08" db="EMBL/GenBank/DDBJ databases">
        <authorList>
            <person name="Tani A."/>
            <person name="Ola A."/>
            <person name="Ogura Y."/>
            <person name="Katsura K."/>
            <person name="Hayashi T."/>
        </authorList>
    </citation>
    <scope>NUCLEOTIDE SEQUENCE</scope>
    <source>
        <strain evidence="8">DSM 19015</strain>
    </source>
</reference>
<dbReference type="Proteomes" id="UP001055125">
    <property type="component" value="Unassembled WGS sequence"/>
</dbReference>
<comment type="cofactor">
    <cofactor evidence="1">
        <name>FAD</name>
        <dbReference type="ChEBI" id="CHEBI:57692"/>
    </cofactor>
</comment>
<dbReference type="RefSeq" id="WP_238244910.1">
    <property type="nucleotide sequence ID" value="NZ_BPQP01000045.1"/>
</dbReference>
<keyword evidence="4" id="KW-0274">FAD</keyword>
<evidence type="ECO:0008006" key="10">
    <source>
        <dbReference type="Google" id="ProtNLM"/>
    </source>
</evidence>
<dbReference type="PANTHER" id="PTHR48083:SF37">
    <property type="entry name" value="DEHYDROGENASE, PUTATIVE-RELATED"/>
    <property type="match status" value="1"/>
</dbReference>
<dbReference type="InterPro" id="IPR046373">
    <property type="entry name" value="Acyl-CoA_Oxase/DH_mid-dom_sf"/>
</dbReference>
<dbReference type="Gene3D" id="2.40.110.10">
    <property type="entry name" value="Butyryl-CoA Dehydrogenase, subunit A, domain 2"/>
    <property type="match status" value="1"/>
</dbReference>
<dbReference type="InterPro" id="IPR009075">
    <property type="entry name" value="AcylCo_DH/oxidase_C"/>
</dbReference>
<name>A0ABQ4RYV3_9HYPH</name>
<evidence type="ECO:0000256" key="2">
    <source>
        <dbReference type="ARBA" id="ARBA00009347"/>
    </source>
</evidence>
<accession>A0ABQ4RYV3</accession>
<comment type="caution">
    <text evidence="8">The sequence shown here is derived from an EMBL/GenBank/DDBJ whole genome shotgun (WGS) entry which is preliminary data.</text>
</comment>
<feature type="domain" description="Acyl-CoA dehydrogenase/oxidase C-terminal" evidence="6">
    <location>
        <begin position="228"/>
        <end position="347"/>
    </location>
</feature>
<dbReference type="Pfam" id="PF02771">
    <property type="entry name" value="Acyl-CoA_dh_N"/>
    <property type="match status" value="1"/>
</dbReference>
<evidence type="ECO:0000313" key="8">
    <source>
        <dbReference type="EMBL" id="GJD95776.1"/>
    </source>
</evidence>
<keyword evidence="5" id="KW-0560">Oxidoreductase</keyword>
<keyword evidence="9" id="KW-1185">Reference proteome</keyword>
<dbReference type="Gene3D" id="1.10.540.10">
    <property type="entry name" value="Acyl-CoA dehydrogenase/oxidase, N-terminal domain"/>
    <property type="match status" value="1"/>
</dbReference>
<organism evidence="8 9">
    <name type="scientific">Methylobacterium iners</name>
    <dbReference type="NCBI Taxonomy" id="418707"/>
    <lineage>
        <taxon>Bacteria</taxon>
        <taxon>Pseudomonadati</taxon>
        <taxon>Pseudomonadota</taxon>
        <taxon>Alphaproteobacteria</taxon>
        <taxon>Hyphomicrobiales</taxon>
        <taxon>Methylobacteriaceae</taxon>
        <taxon>Methylobacterium</taxon>
    </lineage>
</organism>
<dbReference type="InterPro" id="IPR013786">
    <property type="entry name" value="AcylCoA_DH/ox_N"/>
</dbReference>
<keyword evidence="3" id="KW-0285">Flavoprotein</keyword>
<dbReference type="SUPFAM" id="SSF47203">
    <property type="entry name" value="Acyl-CoA dehydrogenase C-terminal domain-like"/>
    <property type="match status" value="1"/>
</dbReference>
<proteinExistence type="inferred from homology"/>